<keyword evidence="3" id="KW-1185">Reference proteome</keyword>
<evidence type="ECO:0000313" key="2">
    <source>
        <dbReference type="EMBL" id="MBU5626313.1"/>
    </source>
</evidence>
<keyword evidence="1" id="KW-0812">Transmembrane</keyword>
<gene>
    <name evidence="2" type="ORF">KQI82_05175</name>
</gene>
<feature type="transmembrane region" description="Helical" evidence="1">
    <location>
        <begin position="43"/>
        <end position="64"/>
    </location>
</feature>
<keyword evidence="1" id="KW-0472">Membrane</keyword>
<comment type="caution">
    <text evidence="2">The sequence shown here is derived from an EMBL/GenBank/DDBJ whole genome shotgun (WGS) entry which is preliminary data.</text>
</comment>
<keyword evidence="1" id="KW-1133">Transmembrane helix</keyword>
<evidence type="ECO:0000256" key="1">
    <source>
        <dbReference type="SAM" id="Phobius"/>
    </source>
</evidence>
<dbReference type="EMBL" id="JAHLQN010000001">
    <property type="protein sequence ID" value="MBU5626313.1"/>
    <property type="molecule type" value="Genomic_DNA"/>
</dbReference>
<evidence type="ECO:0000313" key="3">
    <source>
        <dbReference type="Proteomes" id="UP000787672"/>
    </source>
</evidence>
<dbReference type="Proteomes" id="UP000787672">
    <property type="component" value="Unassembled WGS sequence"/>
</dbReference>
<name>A0ABS6F7Q7_9FIRM</name>
<protein>
    <recommendedName>
        <fullName evidence="4">Oxaloacetate decarboxylase</fullName>
    </recommendedName>
</protein>
<proteinExistence type="predicted"/>
<sequence length="69" mass="6970">MNLACKLAGILFAILAAALLLLSACIALFGRGSGFLDLSNVVALAVLGSALVSAALSLVAFLLLKKKPK</sequence>
<evidence type="ECO:0008006" key="4">
    <source>
        <dbReference type="Google" id="ProtNLM"/>
    </source>
</evidence>
<dbReference type="PROSITE" id="PS51257">
    <property type="entry name" value="PROKAR_LIPOPROTEIN"/>
    <property type="match status" value="1"/>
</dbReference>
<reference evidence="2 3" key="1">
    <citation type="submission" date="2021-06" db="EMBL/GenBank/DDBJ databases">
        <authorList>
            <person name="Sun Q."/>
            <person name="Li D."/>
        </authorList>
    </citation>
    <scope>NUCLEOTIDE SEQUENCE [LARGE SCALE GENOMIC DNA]</scope>
    <source>
        <strain evidence="2 3">MSJ-2</strain>
    </source>
</reference>
<organism evidence="2 3">
    <name type="scientific">Dysosmobacter acutus</name>
    <dbReference type="NCBI Taxonomy" id="2841504"/>
    <lineage>
        <taxon>Bacteria</taxon>
        <taxon>Bacillati</taxon>
        <taxon>Bacillota</taxon>
        <taxon>Clostridia</taxon>
        <taxon>Eubacteriales</taxon>
        <taxon>Oscillospiraceae</taxon>
        <taxon>Dysosmobacter</taxon>
    </lineage>
</organism>
<dbReference type="RefSeq" id="WP_216631817.1">
    <property type="nucleotide sequence ID" value="NZ_JAHLQN010000001.1"/>
</dbReference>
<accession>A0ABS6F7Q7</accession>